<protein>
    <submittedName>
        <fullName evidence="1">Glycerate kinase</fullName>
    </submittedName>
</protein>
<evidence type="ECO:0000313" key="1">
    <source>
        <dbReference type="EMBL" id="OSO89498.1"/>
    </source>
</evidence>
<gene>
    <name evidence="1" type="ORF">B7O87_12540</name>
</gene>
<evidence type="ECO:0000313" key="2">
    <source>
        <dbReference type="Proteomes" id="UP000192997"/>
    </source>
</evidence>
<dbReference type="InterPro" id="IPR027417">
    <property type="entry name" value="P-loop_NTPase"/>
</dbReference>
<dbReference type="AlphaFoldDB" id="A0A1X4G4Q9"/>
<name>A0A1X4G4Q9_9CYAN</name>
<keyword evidence="1" id="KW-0808">Transferase</keyword>
<reference evidence="2" key="1">
    <citation type="submission" date="2017-04" db="EMBL/GenBank/DDBJ databases">
        <authorList>
            <person name="Abreu V.A."/>
            <person name="Popin R.V."/>
            <person name="Rigonato J."/>
            <person name="Andreote A.P."/>
            <person name="Schaker P.C."/>
            <person name="Hoff-Risseti C."/>
            <person name="Alvarenga D.O."/>
            <person name="Varani A.M."/>
            <person name="Fiore M.F."/>
        </authorList>
    </citation>
    <scope>NUCLEOTIDE SEQUENCE [LARGE SCALE GENOMIC DNA]</scope>
    <source>
        <strain evidence="2">CENA303</strain>
    </source>
</reference>
<proteinExistence type="predicted"/>
<dbReference type="SUPFAM" id="SSF52540">
    <property type="entry name" value="P-loop containing nucleoside triphosphate hydrolases"/>
    <property type="match status" value="1"/>
</dbReference>
<sequence>MSNTWLSQVSLASLLAGERGDWQVLAQEAREWEAGAKLFGITPENVNQVMEERLSLLRCVFPDFKQLCENNLQVPTQTMLQALWKLWLPLGAKIASSRKSLGRAMIQGILGPQGTGKTTMCQILNLVLRHLGYSSLSLSLDDLYKTHSDRLKLREQDPRLIWRGPPGTHDIHLGLGLLDQILQNKFPVTVPRFDKSALFGMGDRTTPEIIDQVDIVLFEGWFVGVLPIDPEIFTNAPPPIITPEDQAFARDRNQQLADYVPLWQKLDSLIILKPTDYRFSLKWRKEAEHKMIAGGFSGMNDAQIEEFVKYFWRSLHPELFMEPLIKTSPKSLPVDLVIEVKEDHSLSYGGGLNHLPFPE</sequence>
<keyword evidence="1" id="KW-0418">Kinase</keyword>
<dbReference type="GO" id="GO:0016301">
    <property type="term" value="F:kinase activity"/>
    <property type="evidence" value="ECO:0007669"/>
    <property type="project" value="UniProtKB-KW"/>
</dbReference>
<organism evidence="1 2">
    <name type="scientific">Cylindrospermopsis raciborskii CENA303</name>
    <dbReference type="NCBI Taxonomy" id="1170769"/>
    <lineage>
        <taxon>Bacteria</taxon>
        <taxon>Bacillati</taxon>
        <taxon>Cyanobacteriota</taxon>
        <taxon>Cyanophyceae</taxon>
        <taxon>Nostocales</taxon>
        <taxon>Aphanizomenonaceae</taxon>
        <taxon>Cylindrospermopsis</taxon>
    </lineage>
</organism>
<dbReference type="EMBL" id="NBYN01000055">
    <property type="protein sequence ID" value="OSO89498.1"/>
    <property type="molecule type" value="Genomic_DNA"/>
</dbReference>
<comment type="caution">
    <text evidence="1">The sequence shown here is derived from an EMBL/GenBank/DDBJ whole genome shotgun (WGS) entry which is preliminary data.</text>
</comment>
<accession>A0A1X4G4Q9</accession>
<dbReference type="Proteomes" id="UP000192997">
    <property type="component" value="Unassembled WGS sequence"/>
</dbReference>
<dbReference type="Gene3D" id="3.40.50.300">
    <property type="entry name" value="P-loop containing nucleotide triphosphate hydrolases"/>
    <property type="match status" value="1"/>
</dbReference>
<dbReference type="RefSeq" id="WP_085728795.1">
    <property type="nucleotide sequence ID" value="NZ_NBYN01000055.1"/>
</dbReference>